<dbReference type="InterPro" id="IPR036464">
    <property type="entry name" value="Rubisco_LSMT_subst-bd_sf"/>
</dbReference>
<dbReference type="AlphaFoldDB" id="A0A835WRD7"/>
<keyword evidence="2" id="KW-0808">Transferase</keyword>
<dbReference type="Pfam" id="PF09273">
    <property type="entry name" value="Rubis-subs-bind"/>
    <property type="match status" value="1"/>
</dbReference>
<evidence type="ECO:0000313" key="7">
    <source>
        <dbReference type="Proteomes" id="UP000613740"/>
    </source>
</evidence>
<evidence type="ECO:0000256" key="3">
    <source>
        <dbReference type="ARBA" id="ARBA00022691"/>
    </source>
</evidence>
<dbReference type="GO" id="GO:0032259">
    <property type="term" value="P:methylation"/>
    <property type="evidence" value="ECO:0007669"/>
    <property type="project" value="UniProtKB-KW"/>
</dbReference>
<dbReference type="SUPFAM" id="SSF81822">
    <property type="entry name" value="RuBisCo LSMT C-terminal, substrate-binding domain"/>
    <property type="match status" value="1"/>
</dbReference>
<proteinExistence type="predicted"/>
<organism evidence="6 7">
    <name type="scientific">Chlamydomonas schloesseri</name>
    <dbReference type="NCBI Taxonomy" id="2026947"/>
    <lineage>
        <taxon>Eukaryota</taxon>
        <taxon>Viridiplantae</taxon>
        <taxon>Chlorophyta</taxon>
        <taxon>core chlorophytes</taxon>
        <taxon>Chlorophyceae</taxon>
        <taxon>CS clade</taxon>
        <taxon>Chlamydomonadales</taxon>
        <taxon>Chlamydomonadaceae</taxon>
        <taxon>Chlamydomonas</taxon>
    </lineage>
</organism>
<sequence>MALGSQSIQSLGSRVRGRRVGGGRAFVASTVPPRGRRSSVHCSAILGQLFKGVSGTGLGAGAALEPQPELEPEFQSWLRGQGITTQPLVLRQCGREGRGLVAERALGRGEALLQLPDSLLLTPQRAAEESCLAPLLRQMSSEGASTSAAIGAGAGAVGGAVGGAGAVAGAGGEAAAALPLPEWSLLALYLAELRGRAAAGDRSSRWGAYVDVLPPRPGTVLDWPAKETRQLLRGSPLQRLADSISGAAAASWEELAPLIARGKAEGLVPPHVPLSKADVDWAFGVLLSRCIRLPGRGQMQVLAPWADLLNHDVNAETGSAAAAGPAGASGSGGGGAGGCHLDWEPAARGGAGALVLRTDRPYSPGQQVYVSYGPKSSGELLLSYGFCPPPAANPHQDYKLLVGVDVSGADPLAALKVEVLAKHGLPPSLEFPLKLEGLPEGLLNYVAFVEAAPKVPQELSDLGSLLFEEGVFPLLDGTDTLAAALKSLSGKCTAALKAYPTTMEVDQALAAGAAAAVVNRPPRGPRGRGAQAAATAAAPAAAAAGATAGAGGEGGLVTLGTEDVSVSALREAAVAGIRVRERQILQRTQASASAQLAEVKRAARSRRR</sequence>
<evidence type="ECO:0000313" key="6">
    <source>
        <dbReference type="EMBL" id="KAG2451486.1"/>
    </source>
</evidence>
<dbReference type="InterPro" id="IPR046341">
    <property type="entry name" value="SET_dom_sf"/>
</dbReference>
<gene>
    <name evidence="6" type="ORF">HYH02_004084</name>
</gene>
<feature type="region of interest" description="Disordered" evidence="4">
    <location>
        <begin position="589"/>
        <end position="608"/>
    </location>
</feature>
<evidence type="ECO:0000256" key="4">
    <source>
        <dbReference type="SAM" id="MobiDB-lite"/>
    </source>
</evidence>
<dbReference type="Gene3D" id="3.90.1410.10">
    <property type="entry name" value="set domain protein methyltransferase, domain 1"/>
    <property type="match status" value="1"/>
</dbReference>
<dbReference type="GO" id="GO:0016279">
    <property type="term" value="F:protein-lysine N-methyltransferase activity"/>
    <property type="evidence" value="ECO:0007669"/>
    <property type="project" value="TreeGrafter"/>
</dbReference>
<protein>
    <recommendedName>
        <fullName evidence="5">SET domain-containing protein</fullName>
    </recommendedName>
</protein>
<dbReference type="InterPro" id="IPR050600">
    <property type="entry name" value="SETD3_SETD6_MTase"/>
</dbReference>
<keyword evidence="7" id="KW-1185">Reference proteome</keyword>
<reference evidence="6" key="1">
    <citation type="journal article" date="2020" name="bioRxiv">
        <title>Comparative genomics of Chlamydomonas.</title>
        <authorList>
            <person name="Craig R.J."/>
            <person name="Hasan A.R."/>
            <person name="Ness R.W."/>
            <person name="Keightley P.D."/>
        </authorList>
    </citation>
    <scope>NUCLEOTIDE SEQUENCE</scope>
    <source>
        <strain evidence="6">CCAP 11/173</strain>
    </source>
</reference>
<keyword evidence="1" id="KW-0489">Methyltransferase</keyword>
<dbReference type="PANTHER" id="PTHR13271">
    <property type="entry name" value="UNCHARACTERIZED PUTATIVE METHYLTRANSFERASE"/>
    <property type="match status" value="1"/>
</dbReference>
<accession>A0A835WRD7</accession>
<dbReference type="Proteomes" id="UP000613740">
    <property type="component" value="Unassembled WGS sequence"/>
</dbReference>
<dbReference type="InterPro" id="IPR015353">
    <property type="entry name" value="Rubisco_LSMT_subst-bd"/>
</dbReference>
<keyword evidence="3" id="KW-0949">S-adenosyl-L-methionine</keyword>
<comment type="caution">
    <text evidence="6">The sequence shown here is derived from an EMBL/GenBank/DDBJ whole genome shotgun (WGS) entry which is preliminary data.</text>
</comment>
<dbReference type="EMBL" id="JAEHOD010000008">
    <property type="protein sequence ID" value="KAG2451486.1"/>
    <property type="molecule type" value="Genomic_DNA"/>
</dbReference>
<dbReference type="PANTHER" id="PTHR13271:SF154">
    <property type="entry name" value="GRIP DOMAIN-CONTAINING PROTEIN"/>
    <property type="match status" value="1"/>
</dbReference>
<dbReference type="PROSITE" id="PS50280">
    <property type="entry name" value="SET"/>
    <property type="match status" value="1"/>
</dbReference>
<evidence type="ECO:0000256" key="1">
    <source>
        <dbReference type="ARBA" id="ARBA00022603"/>
    </source>
</evidence>
<evidence type="ECO:0000256" key="2">
    <source>
        <dbReference type="ARBA" id="ARBA00022679"/>
    </source>
</evidence>
<dbReference type="InterPro" id="IPR001214">
    <property type="entry name" value="SET_dom"/>
</dbReference>
<dbReference type="OrthoDB" id="341421at2759"/>
<feature type="domain" description="SET" evidence="5">
    <location>
        <begin position="86"/>
        <end position="373"/>
    </location>
</feature>
<evidence type="ECO:0000259" key="5">
    <source>
        <dbReference type="PROSITE" id="PS50280"/>
    </source>
</evidence>
<dbReference type="Gene3D" id="3.90.1420.10">
    <property type="entry name" value="Rubisco LSMT, substrate-binding domain"/>
    <property type="match status" value="1"/>
</dbReference>
<dbReference type="SUPFAM" id="SSF82199">
    <property type="entry name" value="SET domain"/>
    <property type="match status" value="1"/>
</dbReference>
<name>A0A835WRD7_9CHLO</name>